<dbReference type="EMBL" id="OFSN01000004">
    <property type="protein sequence ID" value="SOY60824.1"/>
    <property type="molecule type" value="Genomic_DNA"/>
</dbReference>
<gene>
    <name evidence="1" type="ORF">CBM2586_A120001</name>
</gene>
<dbReference type="AlphaFoldDB" id="A0A375C1H8"/>
<accession>A0A375C1H8</accession>
<reference evidence="1" key="1">
    <citation type="submission" date="2018-01" db="EMBL/GenBank/DDBJ databases">
        <authorList>
            <person name="Clerissi C."/>
        </authorList>
    </citation>
    <scope>NUCLEOTIDE SEQUENCE</scope>
    <source>
        <strain evidence="1">Cupriavidus taiwanensis LMG 19430</strain>
    </source>
</reference>
<comment type="caution">
    <text evidence="1">The sequence shown here is derived from an EMBL/GenBank/DDBJ whole genome shotgun (WGS) entry which is preliminary data.</text>
</comment>
<protein>
    <submittedName>
        <fullName evidence="1">Uncharacterized protein</fullName>
    </submittedName>
</protein>
<organism evidence="1">
    <name type="scientific">Cupriavidus taiwanensis</name>
    <dbReference type="NCBI Taxonomy" id="164546"/>
    <lineage>
        <taxon>Bacteria</taxon>
        <taxon>Pseudomonadati</taxon>
        <taxon>Pseudomonadota</taxon>
        <taxon>Betaproteobacteria</taxon>
        <taxon>Burkholderiales</taxon>
        <taxon>Burkholderiaceae</taxon>
        <taxon>Cupriavidus</taxon>
    </lineage>
</organism>
<evidence type="ECO:0000313" key="1">
    <source>
        <dbReference type="EMBL" id="SOY60824.1"/>
    </source>
</evidence>
<name>A0A375C1H8_9BURK</name>
<sequence>MLQTVDETKKALHNLVSLLQTTQRAERQSRVAKFFNKQTTDKCGRWVADAAVYGQ</sequence>
<dbReference type="Proteomes" id="UP000257016">
    <property type="component" value="Unassembled WGS sequence"/>
</dbReference>
<proteinExistence type="predicted"/>